<dbReference type="RefSeq" id="WP_100102131.1">
    <property type="nucleotide sequence ID" value="NZ_MEIP01000005.1"/>
</dbReference>
<dbReference type="EMBL" id="MEIP01000026">
    <property type="protein sequence ID" value="PIT44374.1"/>
    <property type="molecule type" value="Genomic_DNA"/>
</dbReference>
<evidence type="ECO:0000313" key="1">
    <source>
        <dbReference type="EMBL" id="PIT44374.1"/>
    </source>
</evidence>
<organism evidence="1 3">
    <name type="scientific">Snodgrassella alvi</name>
    <dbReference type="NCBI Taxonomy" id="1196083"/>
    <lineage>
        <taxon>Bacteria</taxon>
        <taxon>Pseudomonadati</taxon>
        <taxon>Pseudomonadota</taxon>
        <taxon>Betaproteobacteria</taxon>
        <taxon>Neisseriales</taxon>
        <taxon>Neisseriaceae</taxon>
        <taxon>Snodgrassella</taxon>
    </lineage>
</organism>
<evidence type="ECO:0008006" key="4">
    <source>
        <dbReference type="Google" id="ProtNLM"/>
    </source>
</evidence>
<accession>A0A2N9XCK1</accession>
<evidence type="ECO:0000313" key="3">
    <source>
        <dbReference type="Proteomes" id="UP000229970"/>
    </source>
</evidence>
<sequence>MKALLLKVKWNKGQTENGTQYDYCRVTLQLPVYDGAVNEFGVDSADYEYGNAESHNKLLHLKGKLPIEVDVEFQQVKKGNQTLNQIISLKPLNLKPI</sequence>
<comment type="caution">
    <text evidence="1">The sequence shown here is derived from an EMBL/GenBank/DDBJ whole genome shotgun (WGS) entry which is preliminary data.</text>
</comment>
<reference evidence="1 3" key="1">
    <citation type="journal article" date="2017" name="MBio">
        <title>Type VI secretion-mediated competition in the bee gut microbiome.</title>
        <authorList>
            <person name="Steele M.I."/>
            <person name="Kwong W.K."/>
            <person name="Powell J.E."/>
            <person name="Whiteley M."/>
            <person name="Moran N.A."/>
        </authorList>
    </citation>
    <scope>NUCLEOTIDE SEQUENCE [LARGE SCALE GENOMIC DNA]</scope>
    <source>
        <strain evidence="1 3">Ruf1-X</strain>
    </source>
</reference>
<dbReference type="Proteomes" id="UP000229970">
    <property type="component" value="Unassembled WGS sequence"/>
</dbReference>
<dbReference type="EMBL" id="MEIP01000005">
    <property type="protein sequence ID" value="PIT49790.1"/>
    <property type="molecule type" value="Genomic_DNA"/>
</dbReference>
<gene>
    <name evidence="2" type="ORF">BHC46_01295</name>
    <name evidence="1" type="ORF">BHC46_10665</name>
</gene>
<dbReference type="AlphaFoldDB" id="A0A2N9XCK1"/>
<protein>
    <recommendedName>
        <fullName evidence="4">Single-stranded DNA-binding protein</fullName>
    </recommendedName>
</protein>
<name>A0A2N9XCK1_9NEIS</name>
<proteinExistence type="predicted"/>
<evidence type="ECO:0000313" key="2">
    <source>
        <dbReference type="EMBL" id="PIT49790.1"/>
    </source>
</evidence>